<gene>
    <name evidence="2" type="ORF">CTheo_8640</name>
</gene>
<dbReference type="AlphaFoldDB" id="A0A5N5Q8B1"/>
<feature type="region of interest" description="Disordered" evidence="1">
    <location>
        <begin position="1"/>
        <end position="43"/>
    </location>
</feature>
<evidence type="ECO:0000313" key="3">
    <source>
        <dbReference type="Proteomes" id="UP000383932"/>
    </source>
</evidence>
<feature type="region of interest" description="Disordered" evidence="1">
    <location>
        <begin position="144"/>
        <end position="166"/>
    </location>
</feature>
<accession>A0A5N5Q8B1</accession>
<comment type="caution">
    <text evidence="2">The sequence shown here is derived from an EMBL/GenBank/DDBJ whole genome shotgun (WGS) entry which is preliminary data.</text>
</comment>
<organism evidence="2 3">
    <name type="scientific">Ceratobasidium theobromae</name>
    <dbReference type="NCBI Taxonomy" id="1582974"/>
    <lineage>
        <taxon>Eukaryota</taxon>
        <taxon>Fungi</taxon>
        <taxon>Dikarya</taxon>
        <taxon>Basidiomycota</taxon>
        <taxon>Agaricomycotina</taxon>
        <taxon>Agaricomycetes</taxon>
        <taxon>Cantharellales</taxon>
        <taxon>Ceratobasidiaceae</taxon>
        <taxon>Ceratobasidium</taxon>
    </lineage>
</organism>
<sequence>MQEDRFYRSSSTMWPDPAIGVNHQFQPPPSSQPPNGGLTPPYAPVNPGEMLTSPGQSIGGLDTTFESTNIGLQQLNRTLYRVSPTPVTNMSSTSPYACVISHPVSPTGCAGWSAGSTPVGTRHTNVPRGASIGANQVAARLSHLSPGLRPSPKSPDQPPSAPLSQPFSASALQYSTLGTINYTQQETCAQDALSPTVSPIQHPTSLNLFPRSEQIQQELAANSRRWVRWQNWEHNIILNKFIGPDAPQDRPTACCLA</sequence>
<name>A0A5N5Q8B1_9AGAM</name>
<dbReference type="Proteomes" id="UP000383932">
    <property type="component" value="Unassembled WGS sequence"/>
</dbReference>
<feature type="compositionally biased region" description="Pro residues" evidence="1">
    <location>
        <begin position="152"/>
        <end position="161"/>
    </location>
</feature>
<proteinExistence type="predicted"/>
<protein>
    <submittedName>
        <fullName evidence="2">Uncharacterized protein</fullName>
    </submittedName>
</protein>
<evidence type="ECO:0000313" key="2">
    <source>
        <dbReference type="EMBL" id="KAB5587919.1"/>
    </source>
</evidence>
<dbReference type="EMBL" id="SSOP01000681">
    <property type="protein sequence ID" value="KAB5587919.1"/>
    <property type="molecule type" value="Genomic_DNA"/>
</dbReference>
<reference evidence="2 3" key="1">
    <citation type="journal article" date="2019" name="Fungal Biol. Biotechnol.">
        <title>Draft genome sequence of fastidious pathogen Ceratobasidium theobromae, which causes vascular-streak dieback in Theobroma cacao.</title>
        <authorList>
            <person name="Ali S.S."/>
            <person name="Asman A."/>
            <person name="Shao J."/>
            <person name="Firmansyah A.P."/>
            <person name="Susilo A.W."/>
            <person name="Rosmana A."/>
            <person name="McMahon P."/>
            <person name="Junaid M."/>
            <person name="Guest D."/>
            <person name="Kheng T.Y."/>
            <person name="Meinhardt L.W."/>
            <person name="Bailey B.A."/>
        </authorList>
    </citation>
    <scope>NUCLEOTIDE SEQUENCE [LARGE SCALE GENOMIC DNA]</scope>
    <source>
        <strain evidence="2 3">CT2</strain>
    </source>
</reference>
<keyword evidence="3" id="KW-1185">Reference proteome</keyword>
<evidence type="ECO:0000256" key="1">
    <source>
        <dbReference type="SAM" id="MobiDB-lite"/>
    </source>
</evidence>